<protein>
    <submittedName>
        <fullName evidence="1">Uncharacterized protein</fullName>
    </submittedName>
</protein>
<proteinExistence type="predicted"/>
<dbReference type="Proteomes" id="UP000231878">
    <property type="component" value="Unassembled WGS sequence"/>
</dbReference>
<dbReference type="AlphaFoldDB" id="A0AAX0U8T5"/>
<dbReference type="EMBL" id="PHRB01000015">
    <property type="protein sequence ID" value="PJO65124.1"/>
    <property type="molecule type" value="Genomic_DNA"/>
</dbReference>
<gene>
    <name evidence="1" type="ORF">CWD88_17015</name>
</gene>
<evidence type="ECO:0000313" key="2">
    <source>
        <dbReference type="Proteomes" id="UP000231878"/>
    </source>
</evidence>
<accession>A0AAX0U8T5</accession>
<evidence type="ECO:0000313" key="1">
    <source>
        <dbReference type="EMBL" id="PJO65124.1"/>
    </source>
</evidence>
<reference evidence="1 2" key="1">
    <citation type="submission" date="2017-11" db="EMBL/GenBank/DDBJ databases">
        <title>Molecular characterization of Burkholderia pseudomallei and closely related isolates from Vietnam.</title>
        <authorList>
            <person name="Ustinov D.V."/>
            <person name="Antonov A.S."/>
            <person name="Avdusheva E.F."/>
            <person name="Shpak I.M."/>
            <person name="Zakharova I.B."/>
            <person name="Thi L.A."/>
            <person name="Teteryatnikova N."/>
            <person name="Lopasteyskaya Y.A."/>
            <person name="Kuzyutina J.A."/>
            <person name="Ngo T.N."/>
            <person name="Victorov D.V."/>
        </authorList>
    </citation>
    <scope>NUCLEOTIDE SEQUENCE [LARGE SCALE GENOMIC DNA]</scope>
    <source>
        <strain evidence="1 2">V1512</strain>
    </source>
</reference>
<comment type="caution">
    <text evidence="1">The sequence shown here is derived from an EMBL/GenBank/DDBJ whole genome shotgun (WGS) entry which is preliminary data.</text>
</comment>
<name>A0AAX0U8T5_BURPE</name>
<sequence length="81" mass="9022">MRHTPPAAPSFMPAPFLLLATYPHTPDVPIPSWRASLTTINRRPSNRSSMVDVKPIRGGALVNLPSWAMRRPSGRHAARQR</sequence>
<organism evidence="1 2">
    <name type="scientific">Burkholderia pseudomallei</name>
    <name type="common">Pseudomonas pseudomallei</name>
    <dbReference type="NCBI Taxonomy" id="28450"/>
    <lineage>
        <taxon>Bacteria</taxon>
        <taxon>Pseudomonadati</taxon>
        <taxon>Pseudomonadota</taxon>
        <taxon>Betaproteobacteria</taxon>
        <taxon>Burkholderiales</taxon>
        <taxon>Burkholderiaceae</taxon>
        <taxon>Burkholderia</taxon>
        <taxon>pseudomallei group</taxon>
    </lineage>
</organism>